<feature type="transmembrane region" description="Helical" evidence="1">
    <location>
        <begin position="285"/>
        <end position="304"/>
    </location>
</feature>
<evidence type="ECO:0000256" key="1">
    <source>
        <dbReference type="SAM" id="Phobius"/>
    </source>
</evidence>
<dbReference type="EMBL" id="JAFFPU010000075">
    <property type="protein sequence ID" value="MBM9579485.1"/>
    <property type="molecule type" value="Genomic_DNA"/>
</dbReference>
<feature type="transmembrane region" description="Helical" evidence="1">
    <location>
        <begin position="17"/>
        <end position="36"/>
    </location>
</feature>
<comment type="caution">
    <text evidence="2">The sequence shown here is derived from an EMBL/GenBank/DDBJ whole genome shotgun (WGS) entry which is preliminary data.</text>
</comment>
<evidence type="ECO:0000313" key="3">
    <source>
        <dbReference type="Proteomes" id="UP000724686"/>
    </source>
</evidence>
<protein>
    <submittedName>
        <fullName evidence="2">Uncharacterized protein</fullName>
    </submittedName>
</protein>
<name>A0ABS2UJT5_9LEPT</name>
<feature type="transmembrane region" description="Helical" evidence="1">
    <location>
        <begin position="119"/>
        <end position="142"/>
    </location>
</feature>
<dbReference type="Proteomes" id="UP000724686">
    <property type="component" value="Unassembled WGS sequence"/>
</dbReference>
<feature type="transmembrane region" description="Helical" evidence="1">
    <location>
        <begin position="154"/>
        <end position="174"/>
    </location>
</feature>
<keyword evidence="3" id="KW-1185">Reference proteome</keyword>
<proteinExistence type="predicted"/>
<organism evidence="2 3">
    <name type="scientific">Leptospira ainlahdjerensis</name>
    <dbReference type="NCBI Taxonomy" id="2810033"/>
    <lineage>
        <taxon>Bacteria</taxon>
        <taxon>Pseudomonadati</taxon>
        <taxon>Spirochaetota</taxon>
        <taxon>Spirochaetia</taxon>
        <taxon>Leptospirales</taxon>
        <taxon>Leptospiraceae</taxon>
        <taxon>Leptospira</taxon>
    </lineage>
</organism>
<keyword evidence="1" id="KW-0812">Transmembrane</keyword>
<feature type="transmembrane region" description="Helical" evidence="1">
    <location>
        <begin position="255"/>
        <end position="273"/>
    </location>
</feature>
<gene>
    <name evidence="2" type="ORF">JWG45_20275</name>
</gene>
<keyword evidence="1" id="KW-1133">Transmembrane helix</keyword>
<dbReference type="RefSeq" id="WP_205281413.1">
    <property type="nucleotide sequence ID" value="NZ_JAFFPU010000075.1"/>
</dbReference>
<reference evidence="2 3" key="1">
    <citation type="submission" date="2021-02" db="EMBL/GenBank/DDBJ databases">
        <title>Leptospira ainlahdjerensis sp. nov., Leptospira ainazelensis sp. nov., Leptospira abararensis sp. nov. and Leptospira chreensis sp. nov., four new species isolated from water sources in Algeria.</title>
        <authorList>
            <person name="Amara Korba A."/>
            <person name="Kainiu M."/>
            <person name="Vincent A.T."/>
            <person name="Mariet J.-F."/>
            <person name="Veyrier F.J."/>
            <person name="Goarant C."/>
            <person name="Picardeau M."/>
        </authorList>
    </citation>
    <scope>NUCLEOTIDE SEQUENCE [LARGE SCALE GENOMIC DNA]</scope>
    <source>
        <strain evidence="2 3">201903070</strain>
    </source>
</reference>
<evidence type="ECO:0000313" key="2">
    <source>
        <dbReference type="EMBL" id="MBM9579485.1"/>
    </source>
</evidence>
<feature type="transmembrane region" description="Helical" evidence="1">
    <location>
        <begin position="219"/>
        <end position="243"/>
    </location>
</feature>
<sequence length="315" mass="35204">MRIIGALFKHSQTNPPLFWNGILVMLSLFFLLPAFFIDQRQVTNAPVWLKPIKFALSTSVYSFTLVWILQYIKGHEKTIRNLSWVITIMLMIEDVAIYGQAFRGEPSHFNITSPLNGMIFSLMGTAITILWFSHILIAFYLLRLKSENKPLLESFRWGMAIAALGMIIGFFMTIPKPEQIEAMKLGILKSNGGHTFGAEEGGPGLPILGWSTIAGDMRIPHFIGIHAMQMIPMIALILGTFNFPERNIVRSIRSFSVFLTGLILLLTLQALNGESILYPSLQIQIGLYVSGFGMIGSIILPFLIKKNIKTSLKGA</sequence>
<keyword evidence="1" id="KW-0472">Membrane</keyword>
<accession>A0ABS2UJT5</accession>
<feature type="transmembrane region" description="Helical" evidence="1">
    <location>
        <begin position="81"/>
        <end position="99"/>
    </location>
</feature>
<feature type="transmembrane region" description="Helical" evidence="1">
    <location>
        <begin position="48"/>
        <end position="69"/>
    </location>
</feature>